<feature type="domain" description="BED-type" evidence="12">
    <location>
        <begin position="25"/>
        <end position="74"/>
    </location>
</feature>
<dbReference type="GO" id="GO:0003677">
    <property type="term" value="F:DNA binding"/>
    <property type="evidence" value="ECO:0007669"/>
    <property type="project" value="UniProtKB-KW"/>
</dbReference>
<gene>
    <name evidence="13" type="ORF">U9M48_041100</name>
</gene>
<keyword evidence="3" id="KW-0479">Metal-binding</keyword>
<evidence type="ECO:0000256" key="6">
    <source>
        <dbReference type="ARBA" id="ARBA00023015"/>
    </source>
</evidence>
<evidence type="ECO:0000256" key="9">
    <source>
        <dbReference type="ARBA" id="ARBA00023242"/>
    </source>
</evidence>
<dbReference type="GO" id="GO:0046983">
    <property type="term" value="F:protein dimerization activity"/>
    <property type="evidence" value="ECO:0007669"/>
    <property type="project" value="InterPro"/>
</dbReference>
<proteinExistence type="predicted"/>
<dbReference type="InterPro" id="IPR008906">
    <property type="entry name" value="HATC_C_dom"/>
</dbReference>
<dbReference type="Pfam" id="PF02892">
    <property type="entry name" value="zf-BED"/>
    <property type="match status" value="1"/>
</dbReference>
<feature type="non-terminal residue" evidence="13">
    <location>
        <position position="1"/>
    </location>
</feature>
<evidence type="ECO:0000256" key="10">
    <source>
        <dbReference type="PROSITE-ProRule" id="PRU00027"/>
    </source>
</evidence>
<evidence type="ECO:0000256" key="5">
    <source>
        <dbReference type="ARBA" id="ARBA00022833"/>
    </source>
</evidence>
<dbReference type="Proteomes" id="UP001341281">
    <property type="component" value="Chromosome 09"/>
</dbReference>
<dbReference type="PANTHER" id="PTHR46481:SF10">
    <property type="entry name" value="ZINC FINGER BED DOMAIN-CONTAINING PROTEIN 39"/>
    <property type="match status" value="1"/>
</dbReference>
<keyword evidence="8" id="KW-0804">Transcription</keyword>
<dbReference type="InterPro" id="IPR052035">
    <property type="entry name" value="ZnF_BED_domain_contain"/>
</dbReference>
<evidence type="ECO:0000256" key="11">
    <source>
        <dbReference type="SAM" id="MobiDB-lite"/>
    </source>
</evidence>
<dbReference type="PANTHER" id="PTHR46481">
    <property type="entry name" value="ZINC FINGER BED DOMAIN-CONTAINING PROTEIN 4"/>
    <property type="match status" value="1"/>
</dbReference>
<evidence type="ECO:0000259" key="12">
    <source>
        <dbReference type="PROSITE" id="PS50808"/>
    </source>
</evidence>
<reference evidence="13 14" key="1">
    <citation type="submission" date="2024-02" db="EMBL/GenBank/DDBJ databases">
        <title>High-quality chromosome-scale genome assembly of Pensacola bahiagrass (Paspalum notatum Flugge var. saurae).</title>
        <authorList>
            <person name="Vega J.M."/>
            <person name="Podio M."/>
            <person name="Orjuela J."/>
            <person name="Siena L.A."/>
            <person name="Pessino S.C."/>
            <person name="Combes M.C."/>
            <person name="Mariac C."/>
            <person name="Albertini E."/>
            <person name="Pupilli F."/>
            <person name="Ortiz J.P.A."/>
            <person name="Leblanc O."/>
        </authorList>
    </citation>
    <scope>NUCLEOTIDE SEQUENCE [LARGE SCALE GENOMIC DNA]</scope>
    <source>
        <strain evidence="13">R1</strain>
        <tissue evidence="13">Leaf</tissue>
    </source>
</reference>
<accession>A0AAQ3UPS9</accession>
<sequence length="644" mass="72110">MAAMAIAELQEQIPSDHAVAARNIRQRSSVWDHFTHVTTAGGRSKSKAECNHCHRMLIAETRNGTSSLLRHIKKCKGLGGNETDDLDQVMELEGLTMDPSPSFIRYPPPPPPTCTDPAPPLPLPTGSAMSPTMSNLLASLSGYLSPSPHHPPELLNAPSQHFDEELPDRENGRGDREASSQHLARLITLHPALLEDDRLMTFVGSINPEFKFPSRFTIEQTCDDISDEARMDLLSKLSSSHAKVTFAIGATKTDHGEVIYTVCHFIDDEWKRHNMVMDAYLVTPFPIYYGPLLGVPEASPDESSLNLHAGLAVADMLRDGVVKHDISERLFAIVWAHPKHRAMKMHMKLAVPAVEFTYHPDTMFHSIAGPHINFDSKFNVKIYEKVNGLGLTRERRQEIFSEACLDHLYPTHCLEELFKVREILQSELERIHGDSSIVYNGSKVFIHDNEGVAEVLKNAKDALDSIMQDSYLLWSVPLVLDPRYKLKYIKFIFSRAFGYSGAQRYISKVTRKIRNLFEEYTECDGETNSADPDGVNGMAAGSSAVPLGQAWDEHCRLGDDMTDAGSSLDPEKELDRYLEDPCETQTENFDILDWWKANCCKYPAVARMARDALAMPASSKLSSEEMAHVNSIVHGYSKKKYKQA</sequence>
<dbReference type="GO" id="GO:0008270">
    <property type="term" value="F:zinc ion binding"/>
    <property type="evidence" value="ECO:0007669"/>
    <property type="project" value="UniProtKB-KW"/>
</dbReference>
<evidence type="ECO:0000313" key="13">
    <source>
        <dbReference type="EMBL" id="WVZ95318.1"/>
    </source>
</evidence>
<dbReference type="SUPFAM" id="SSF57667">
    <property type="entry name" value="beta-beta-alpha zinc fingers"/>
    <property type="match status" value="1"/>
</dbReference>
<dbReference type="GO" id="GO:0009791">
    <property type="term" value="P:post-embryonic development"/>
    <property type="evidence" value="ECO:0007669"/>
    <property type="project" value="UniProtKB-ARBA"/>
</dbReference>
<keyword evidence="7" id="KW-0238">DNA-binding</keyword>
<dbReference type="Pfam" id="PF14372">
    <property type="entry name" value="hAT-like_RNase-H"/>
    <property type="match status" value="1"/>
</dbReference>
<comment type="subunit">
    <text evidence="2">Homodimer.</text>
</comment>
<keyword evidence="5" id="KW-0862">Zinc</keyword>
<dbReference type="InterPro" id="IPR012337">
    <property type="entry name" value="RNaseH-like_sf"/>
</dbReference>
<evidence type="ECO:0000256" key="3">
    <source>
        <dbReference type="ARBA" id="ARBA00022723"/>
    </source>
</evidence>
<dbReference type="Pfam" id="PF05699">
    <property type="entry name" value="Dimer_Tnp_hAT"/>
    <property type="match status" value="1"/>
</dbReference>
<dbReference type="GO" id="GO:0005634">
    <property type="term" value="C:nucleus"/>
    <property type="evidence" value="ECO:0007669"/>
    <property type="project" value="UniProtKB-SubCell"/>
</dbReference>
<dbReference type="PROSITE" id="PS50808">
    <property type="entry name" value="ZF_BED"/>
    <property type="match status" value="1"/>
</dbReference>
<comment type="subcellular location">
    <subcellularLocation>
        <location evidence="1">Nucleus</location>
    </subcellularLocation>
</comment>
<evidence type="ECO:0000256" key="4">
    <source>
        <dbReference type="ARBA" id="ARBA00022771"/>
    </source>
</evidence>
<dbReference type="SUPFAM" id="SSF53098">
    <property type="entry name" value="Ribonuclease H-like"/>
    <property type="match status" value="1"/>
</dbReference>
<evidence type="ECO:0000256" key="2">
    <source>
        <dbReference type="ARBA" id="ARBA00011738"/>
    </source>
</evidence>
<evidence type="ECO:0000256" key="1">
    <source>
        <dbReference type="ARBA" id="ARBA00004123"/>
    </source>
</evidence>
<dbReference type="InterPro" id="IPR036236">
    <property type="entry name" value="Znf_C2H2_sf"/>
</dbReference>
<keyword evidence="6" id="KW-0805">Transcription regulation</keyword>
<dbReference type="InterPro" id="IPR003656">
    <property type="entry name" value="Znf_BED"/>
</dbReference>
<evidence type="ECO:0000256" key="7">
    <source>
        <dbReference type="ARBA" id="ARBA00023125"/>
    </source>
</evidence>
<organism evidence="13 14">
    <name type="scientific">Paspalum notatum var. saurae</name>
    <dbReference type="NCBI Taxonomy" id="547442"/>
    <lineage>
        <taxon>Eukaryota</taxon>
        <taxon>Viridiplantae</taxon>
        <taxon>Streptophyta</taxon>
        <taxon>Embryophyta</taxon>
        <taxon>Tracheophyta</taxon>
        <taxon>Spermatophyta</taxon>
        <taxon>Magnoliopsida</taxon>
        <taxon>Liliopsida</taxon>
        <taxon>Poales</taxon>
        <taxon>Poaceae</taxon>
        <taxon>PACMAD clade</taxon>
        <taxon>Panicoideae</taxon>
        <taxon>Andropogonodae</taxon>
        <taxon>Paspaleae</taxon>
        <taxon>Paspalinae</taxon>
        <taxon>Paspalum</taxon>
    </lineage>
</organism>
<evidence type="ECO:0000256" key="8">
    <source>
        <dbReference type="ARBA" id="ARBA00023163"/>
    </source>
</evidence>
<keyword evidence="4 10" id="KW-0863">Zinc-finger</keyword>
<dbReference type="AlphaFoldDB" id="A0AAQ3UPS9"/>
<name>A0AAQ3UPS9_PASNO</name>
<feature type="region of interest" description="Disordered" evidence="11">
    <location>
        <begin position="142"/>
        <end position="178"/>
    </location>
</feature>
<keyword evidence="9" id="KW-0539">Nucleus</keyword>
<feature type="compositionally biased region" description="Basic and acidic residues" evidence="11">
    <location>
        <begin position="161"/>
        <end position="178"/>
    </location>
</feature>
<protein>
    <recommendedName>
        <fullName evidence="12">BED-type domain-containing protein</fullName>
    </recommendedName>
</protein>
<evidence type="ECO:0000313" key="14">
    <source>
        <dbReference type="Proteomes" id="UP001341281"/>
    </source>
</evidence>
<dbReference type="EMBL" id="CP144753">
    <property type="protein sequence ID" value="WVZ95318.1"/>
    <property type="molecule type" value="Genomic_DNA"/>
</dbReference>
<dbReference type="SMART" id="SM00614">
    <property type="entry name" value="ZnF_BED"/>
    <property type="match status" value="1"/>
</dbReference>
<dbReference type="InterPro" id="IPR025525">
    <property type="entry name" value="hAT-like_transposase_RNase-H"/>
</dbReference>
<keyword evidence="14" id="KW-1185">Reference proteome</keyword>